<accession>A0A016WU87</accession>
<name>A0A016WU87_9BILA</name>
<reference evidence="2" key="1">
    <citation type="journal article" date="2015" name="Nat. Genet.">
        <title>The genome and transcriptome of the zoonotic hookworm Ancylostoma ceylanicum identify infection-specific gene families.</title>
        <authorList>
            <person name="Schwarz E.M."/>
            <person name="Hu Y."/>
            <person name="Antoshechkin I."/>
            <person name="Miller M.M."/>
            <person name="Sternberg P.W."/>
            <person name="Aroian R.V."/>
        </authorList>
    </citation>
    <scope>NUCLEOTIDE SEQUENCE</scope>
    <source>
        <strain evidence="2">HY135</strain>
    </source>
</reference>
<evidence type="ECO:0000313" key="1">
    <source>
        <dbReference type="EMBL" id="EYC43384.1"/>
    </source>
</evidence>
<protein>
    <submittedName>
        <fullName evidence="1">Uncharacterized protein</fullName>
    </submittedName>
</protein>
<sequence length="121" mass="13361">MIQEVKNVEEIDHRIPRSCYSCYETGGEHEDECAILGNQCGPFHHRLSSQKFVKGSGCWLAGFQLDLTDNNKTKRFHVSPICLLQQNELTWNLVSQASSFCTAPEAPGLLGTPEAPGLLGN</sequence>
<keyword evidence="2" id="KW-1185">Reference proteome</keyword>
<dbReference type="AlphaFoldDB" id="A0A016WU87"/>
<proteinExistence type="predicted"/>
<gene>
    <name evidence="1" type="primary">Acey_s0495.g2466</name>
    <name evidence="1" type="ORF">Y032_0495g2466</name>
</gene>
<comment type="caution">
    <text evidence="1">The sequence shown here is derived from an EMBL/GenBank/DDBJ whole genome shotgun (WGS) entry which is preliminary data.</text>
</comment>
<organism evidence="1 2">
    <name type="scientific">Ancylostoma ceylanicum</name>
    <dbReference type="NCBI Taxonomy" id="53326"/>
    <lineage>
        <taxon>Eukaryota</taxon>
        <taxon>Metazoa</taxon>
        <taxon>Ecdysozoa</taxon>
        <taxon>Nematoda</taxon>
        <taxon>Chromadorea</taxon>
        <taxon>Rhabditida</taxon>
        <taxon>Rhabditina</taxon>
        <taxon>Rhabditomorpha</taxon>
        <taxon>Strongyloidea</taxon>
        <taxon>Ancylostomatidae</taxon>
        <taxon>Ancylostomatinae</taxon>
        <taxon>Ancylostoma</taxon>
    </lineage>
</organism>
<dbReference type="Proteomes" id="UP000024635">
    <property type="component" value="Unassembled WGS sequence"/>
</dbReference>
<evidence type="ECO:0000313" key="2">
    <source>
        <dbReference type="Proteomes" id="UP000024635"/>
    </source>
</evidence>
<dbReference type="EMBL" id="JARK01000095">
    <property type="protein sequence ID" value="EYC43384.1"/>
    <property type="molecule type" value="Genomic_DNA"/>
</dbReference>